<sequence>MDVQPFGVRADNAIANLRDKVPVATDRWNDMLGPMHATAFTVAGAPLDVVKDIQAALVRAQEAGTTLSQFRKDFDATVQRSGWAYRGSRGWRTELIFRANMHSAYMAGRWQQIVENADRRPFLEYRAVLDSKTRPQHRAWNGTILPVTSPFWRTHYPPCGWNCRCTVRSYSEAEMSTAGKQASNEPDVRYRLITNADGEVTDRVPQGIDPGWDHNVGQSWLGPDMALGQKLASLPVDMQNNAIMNSVGLEYRNAMRQRWSDWLDRPVTSTQVAEPAVAGFMEAELPAIIAQEFPAYSTESLVAVAQAGADEAIASAGEMAALSSWPRPWQERVPSLLWDYKAVLVDTTDNGATPLVILVPDGKIAGKQPVIRLRLDQVSNGNQTGTGIELGTMDPAEMSSPRFRVVGGSL</sequence>
<dbReference type="InterPro" id="IPR006528">
    <property type="entry name" value="Phage_head_morphogenesis_dom"/>
</dbReference>
<gene>
    <name evidence="2" type="ORF">PCO31010_00509</name>
</gene>
<evidence type="ECO:0000313" key="3">
    <source>
        <dbReference type="Proteomes" id="UP000343335"/>
    </source>
</evidence>
<evidence type="ECO:0000313" key="2">
    <source>
        <dbReference type="EMBL" id="VVD68969.1"/>
    </source>
</evidence>
<organism evidence="2 3">
    <name type="scientific">Pandoraea commovens</name>
    <dbReference type="NCBI Taxonomy" id="2508289"/>
    <lineage>
        <taxon>Bacteria</taxon>
        <taxon>Pseudomonadati</taxon>
        <taxon>Pseudomonadota</taxon>
        <taxon>Betaproteobacteria</taxon>
        <taxon>Burkholderiales</taxon>
        <taxon>Burkholderiaceae</taxon>
        <taxon>Pandoraea</taxon>
    </lineage>
</organism>
<dbReference type="RefSeq" id="WP_150662848.1">
    <property type="nucleotide sequence ID" value="NZ_CABPSA010000001.1"/>
</dbReference>
<reference evidence="2 3" key="1">
    <citation type="submission" date="2019-08" db="EMBL/GenBank/DDBJ databases">
        <authorList>
            <person name="Peeters C."/>
        </authorList>
    </citation>
    <scope>NUCLEOTIDE SEQUENCE [LARGE SCALE GENOMIC DNA]</scope>
    <source>
        <strain evidence="2 3">LMG 31010</strain>
    </source>
</reference>
<protein>
    <submittedName>
        <fullName evidence="2">Mu-like prophage FluMu F protein</fullName>
    </submittedName>
</protein>
<proteinExistence type="predicted"/>
<name>A0A5E4S4I8_9BURK</name>
<evidence type="ECO:0000259" key="1">
    <source>
        <dbReference type="Pfam" id="PF04233"/>
    </source>
</evidence>
<dbReference type="NCBIfam" id="TIGR01641">
    <property type="entry name" value="phageSPP1_gp7"/>
    <property type="match status" value="1"/>
</dbReference>
<dbReference type="Proteomes" id="UP000343335">
    <property type="component" value="Unassembled WGS sequence"/>
</dbReference>
<dbReference type="Pfam" id="PF04233">
    <property type="entry name" value="Phage_Mu_F"/>
    <property type="match status" value="1"/>
</dbReference>
<accession>A0A5E4S4I8</accession>
<dbReference type="EMBL" id="CABPSA010000001">
    <property type="protein sequence ID" value="VVD68969.1"/>
    <property type="molecule type" value="Genomic_DNA"/>
</dbReference>
<dbReference type="AlphaFoldDB" id="A0A5E4S4I8"/>
<dbReference type="OrthoDB" id="9813502at2"/>
<feature type="domain" description="Phage head morphogenesis" evidence="1">
    <location>
        <begin position="51"/>
        <end position="167"/>
    </location>
</feature>